<dbReference type="InterPro" id="IPR033413">
    <property type="entry name" value="DUF5117"/>
</dbReference>
<dbReference type="EMBL" id="JBIPKE010000016">
    <property type="protein sequence ID" value="MFH6983828.1"/>
    <property type="molecule type" value="Genomic_DNA"/>
</dbReference>
<dbReference type="InterPro" id="IPR034032">
    <property type="entry name" value="Zn_MMP-like_bac"/>
</dbReference>
<dbReference type="GO" id="GO:0008237">
    <property type="term" value="F:metallopeptidase activity"/>
    <property type="evidence" value="ECO:0007669"/>
    <property type="project" value="UniProtKB-KW"/>
</dbReference>
<name>A0ABW7N8B5_9BACT</name>
<feature type="domain" description="DUF5117" evidence="4">
    <location>
        <begin position="85"/>
        <end position="277"/>
    </location>
</feature>
<dbReference type="PANTHER" id="PTHR38478">
    <property type="entry name" value="PEPTIDASE M1A AND M12B"/>
    <property type="match status" value="1"/>
</dbReference>
<proteinExistence type="predicted"/>
<dbReference type="PROSITE" id="PS51257">
    <property type="entry name" value="PROKAR_LIPOPROTEIN"/>
    <property type="match status" value="1"/>
</dbReference>
<feature type="domain" description="DUF5118" evidence="5">
    <location>
        <begin position="29"/>
        <end position="74"/>
    </location>
</feature>
<keyword evidence="6" id="KW-0645">Protease</keyword>
<evidence type="ECO:0000259" key="5">
    <source>
        <dbReference type="Pfam" id="PF17162"/>
    </source>
</evidence>
<feature type="domain" description="EcxA zinc-binding" evidence="3">
    <location>
        <begin position="403"/>
        <end position="710"/>
    </location>
</feature>
<dbReference type="InterPro" id="IPR032534">
    <property type="entry name" value="EcxA_zinc-bd"/>
</dbReference>
<accession>A0ABW7N8B5</accession>
<protein>
    <submittedName>
        <fullName evidence="6">Zinc-dependent metalloprotease</fullName>
    </submittedName>
</protein>
<keyword evidence="2" id="KW-0732">Signal</keyword>
<evidence type="ECO:0000259" key="3">
    <source>
        <dbReference type="Pfam" id="PF16313"/>
    </source>
</evidence>
<keyword evidence="7" id="KW-1185">Reference proteome</keyword>
<dbReference type="CDD" id="cd04276">
    <property type="entry name" value="ZnMc_MMP_like_2"/>
    <property type="match status" value="1"/>
</dbReference>
<evidence type="ECO:0000259" key="4">
    <source>
        <dbReference type="Pfam" id="PF17148"/>
    </source>
</evidence>
<dbReference type="PANTHER" id="PTHR38478:SF1">
    <property type="entry name" value="ZINC DEPENDENT METALLOPROTEASE DOMAIN LIPOPROTEIN"/>
    <property type="match status" value="1"/>
</dbReference>
<evidence type="ECO:0000256" key="1">
    <source>
        <dbReference type="SAM" id="MobiDB-lite"/>
    </source>
</evidence>
<dbReference type="Pfam" id="PF17148">
    <property type="entry name" value="DUF5117"/>
    <property type="match status" value="1"/>
</dbReference>
<keyword evidence="6" id="KW-0378">Hydrolase</keyword>
<feature type="signal peptide" evidence="2">
    <location>
        <begin position="1"/>
        <end position="15"/>
    </location>
</feature>
<comment type="caution">
    <text evidence="6">The sequence shown here is derived from an EMBL/GenBank/DDBJ whole genome shotgun (WGS) entry which is preliminary data.</text>
</comment>
<feature type="chain" id="PRO_5046638008" evidence="2">
    <location>
        <begin position="16"/>
        <end position="812"/>
    </location>
</feature>
<dbReference type="InterPro" id="IPR024079">
    <property type="entry name" value="MetalloPept_cat_dom_sf"/>
</dbReference>
<dbReference type="SUPFAM" id="SSF55486">
    <property type="entry name" value="Metalloproteases ('zincins'), catalytic domain"/>
    <property type="match status" value="1"/>
</dbReference>
<dbReference type="Pfam" id="PF16313">
    <property type="entry name" value="DUF4953"/>
    <property type="match status" value="1"/>
</dbReference>
<dbReference type="RefSeq" id="WP_395417357.1">
    <property type="nucleotide sequence ID" value="NZ_JBIPKE010000016.1"/>
</dbReference>
<evidence type="ECO:0000313" key="7">
    <source>
        <dbReference type="Proteomes" id="UP001610063"/>
    </source>
</evidence>
<keyword evidence="6" id="KW-0482">Metalloprotease</keyword>
<organism evidence="6 7">
    <name type="scientific">Marinoscillum luteum</name>
    <dbReference type="NCBI Taxonomy" id="861051"/>
    <lineage>
        <taxon>Bacteria</taxon>
        <taxon>Pseudomonadati</taxon>
        <taxon>Bacteroidota</taxon>
        <taxon>Cytophagia</taxon>
        <taxon>Cytophagales</taxon>
        <taxon>Reichenbachiellaceae</taxon>
        <taxon>Marinoscillum</taxon>
    </lineage>
</organism>
<feature type="region of interest" description="Disordered" evidence="1">
    <location>
        <begin position="792"/>
        <end position="812"/>
    </location>
</feature>
<dbReference type="Gene3D" id="3.40.390.10">
    <property type="entry name" value="Collagenase (Catalytic Domain)"/>
    <property type="match status" value="1"/>
</dbReference>
<sequence length="812" mass="91050">MRTLYFTLAAMAVFACSPKSTPSTSSSSYETTLATYKKYEGFFDFYWDADKGKVFLEVENLGEEFLYVNYLAAGLGSNDIGLDRGQVGDNRIVKFERSGPKILLIQPNYGYRAVSENKEEVRSVNEAFAQSVLWGFKVEKEQNGKVLIDITDFLLADAHGVSETLKKSKEGTYTLDASRSALYLEMTKNFKDNSEFESTITFKGTPTGSNIRSVAPTAESITVRMHHSFVRLPDDEYVPRKFDPRSGYYSSSYQDYATPIEEPLVKQLIFRHRLEKKNPEAEMSEAVEPIIYYVDKGAPEPVKSALIEGASWWNQAFEKAGFINAFQVYVLPDSIDPLDINYNVIQWVHRSTRGWSYGSWIADPRTGEILKGHVSLGSLRIRQDFLIATGLLQPYEEGKEPSDEMLEMALARLRQLAAHEVGHTLGLYHNFAASADGRASVMDYPHPNILLGENGEIDLSDAYDTGIGEWDEFAIRYGYSVFKENEDSYLQDIIDEWISDGYHFIMDSDARPKGGAHATAHLWDNGENAATELVRLSAIRAKVLSTFSEKAIKTGQPISSLEEVLVPMYFLHRYQIEAAAKLVGGQHYTYKAKGDGLPLPQKVDATTQLTAIDALVGTLSPTFLGLPPHLLDLLSPKVPGYGRTRESFKSNTGVTFDPVAAAEMSAEMTLQMLFQPERIERITQQNLQKSTFPGWKELMSRVNDQTWNANYPDGLAKEIKMVVEKRVLYHLMNLSVSSATEMTKALANFELERLVKTISTKMKATSDPLISAHYAHSIRLYQQFLEEPGDFKLPSTLSPPDGSPIGMDCMME</sequence>
<dbReference type="Pfam" id="PF17162">
    <property type="entry name" value="DUF5118"/>
    <property type="match status" value="1"/>
</dbReference>
<dbReference type="Proteomes" id="UP001610063">
    <property type="component" value="Unassembled WGS sequence"/>
</dbReference>
<evidence type="ECO:0000313" key="6">
    <source>
        <dbReference type="EMBL" id="MFH6983828.1"/>
    </source>
</evidence>
<gene>
    <name evidence="6" type="ORF">ACHKAR_10270</name>
</gene>
<reference evidence="6 7" key="1">
    <citation type="journal article" date="2013" name="Int. J. Syst. Evol. Microbiol.">
        <title>Marinoscillum luteum sp. nov., isolated from marine sediment.</title>
        <authorList>
            <person name="Cha I.T."/>
            <person name="Park S.J."/>
            <person name="Kim S.J."/>
            <person name="Kim J.G."/>
            <person name="Jung M.Y."/>
            <person name="Shin K.S."/>
            <person name="Kwon K.K."/>
            <person name="Yang S.H."/>
            <person name="Seo Y.S."/>
            <person name="Rhee S.K."/>
        </authorList>
    </citation>
    <scope>NUCLEOTIDE SEQUENCE [LARGE SCALE GENOMIC DNA]</scope>
    <source>
        <strain evidence="6 7">KCTC 23939</strain>
    </source>
</reference>
<evidence type="ECO:0000256" key="2">
    <source>
        <dbReference type="SAM" id="SignalP"/>
    </source>
</evidence>
<dbReference type="InterPro" id="IPR033428">
    <property type="entry name" value="DUF5118"/>
</dbReference>